<evidence type="ECO:0000259" key="8">
    <source>
        <dbReference type="PROSITE" id="PS50102"/>
    </source>
</evidence>
<dbReference type="SMART" id="SM00360">
    <property type="entry name" value="RRM"/>
    <property type="match status" value="2"/>
</dbReference>
<name>A0A6G1LFI9_9PEZI</name>
<feature type="compositionally biased region" description="Basic and acidic residues" evidence="7">
    <location>
        <begin position="226"/>
        <end position="238"/>
    </location>
</feature>
<feature type="region of interest" description="Disordered" evidence="7">
    <location>
        <begin position="72"/>
        <end position="113"/>
    </location>
</feature>
<keyword evidence="2" id="KW-0507">mRNA processing</keyword>
<dbReference type="GO" id="GO:0003723">
    <property type="term" value="F:RNA binding"/>
    <property type="evidence" value="ECO:0007669"/>
    <property type="project" value="UniProtKB-UniRule"/>
</dbReference>
<keyword evidence="3" id="KW-0677">Repeat</keyword>
<evidence type="ECO:0000256" key="4">
    <source>
        <dbReference type="ARBA" id="ARBA00022884"/>
    </source>
</evidence>
<reference evidence="9" key="1">
    <citation type="journal article" date="2020" name="Stud. Mycol.">
        <title>101 Dothideomycetes genomes: a test case for predicting lifestyles and emergence of pathogens.</title>
        <authorList>
            <person name="Haridas S."/>
            <person name="Albert R."/>
            <person name="Binder M."/>
            <person name="Bloem J."/>
            <person name="Labutti K."/>
            <person name="Salamov A."/>
            <person name="Andreopoulos B."/>
            <person name="Baker S."/>
            <person name="Barry K."/>
            <person name="Bills G."/>
            <person name="Bluhm B."/>
            <person name="Cannon C."/>
            <person name="Castanera R."/>
            <person name="Culley D."/>
            <person name="Daum C."/>
            <person name="Ezra D."/>
            <person name="Gonzalez J."/>
            <person name="Henrissat B."/>
            <person name="Kuo A."/>
            <person name="Liang C."/>
            <person name="Lipzen A."/>
            <person name="Lutzoni F."/>
            <person name="Magnuson J."/>
            <person name="Mondo S."/>
            <person name="Nolan M."/>
            <person name="Ohm R."/>
            <person name="Pangilinan J."/>
            <person name="Park H.-J."/>
            <person name="Ramirez L."/>
            <person name="Alfaro M."/>
            <person name="Sun H."/>
            <person name="Tritt A."/>
            <person name="Yoshinaga Y."/>
            <person name="Zwiers L.-H."/>
            <person name="Turgeon B."/>
            <person name="Goodwin S."/>
            <person name="Spatafora J."/>
            <person name="Crous P."/>
            <person name="Grigoriev I."/>
        </authorList>
    </citation>
    <scope>NUCLEOTIDE SEQUENCE</scope>
    <source>
        <strain evidence="9">CBS 116005</strain>
    </source>
</reference>
<keyword evidence="10" id="KW-1185">Reference proteome</keyword>
<dbReference type="Pfam" id="PF00076">
    <property type="entry name" value="RRM_1"/>
    <property type="match status" value="1"/>
</dbReference>
<evidence type="ECO:0000256" key="3">
    <source>
        <dbReference type="ARBA" id="ARBA00022737"/>
    </source>
</evidence>
<dbReference type="FunFam" id="3.30.70.330:FF:000105">
    <property type="entry name" value="HIV Tat-specific factor 1 homolog"/>
    <property type="match status" value="1"/>
</dbReference>
<dbReference type="SUPFAM" id="SSF54928">
    <property type="entry name" value="RNA-binding domain, RBD"/>
    <property type="match status" value="2"/>
</dbReference>
<sequence length="378" mass="42732">MVSTDAQQRAPFPSNPEEFDNDERISYSKVAQTYVLEDETGGEWEWSSKVNKWVPVTDEALLAQQQSIYKIEGVDENAPAMDPKKRKAADGDSGNASKAAKKQKPEQPPKNKAVFITSLPEDTNKEEIKKTFDRYGVIAESLDGNVPRIKLYYDENGKFKGEALVVYFRPESVDLAITMLDGVDFRMGQTLPTGPMRVVPADQSFKSQKDQPLADEQAKKKGTTANRDRQKAMKKNEEMNRKLADWDDDDPQAIPNTSSRHDKVVVIKHMFTLKSLADEPEAIMDIKEDIREDGEKYGQITNVVVYDKEDDGVVTVRFSDATAAKDYAKATNGRAYDGRWLKASIADGSERYKKSSKYDLDDADEEARLQKYREELDE</sequence>
<keyword evidence="5" id="KW-0508">mRNA splicing</keyword>
<evidence type="ECO:0000313" key="10">
    <source>
        <dbReference type="Proteomes" id="UP000799436"/>
    </source>
</evidence>
<evidence type="ECO:0000256" key="6">
    <source>
        <dbReference type="PROSITE-ProRule" id="PRU00176"/>
    </source>
</evidence>
<gene>
    <name evidence="9" type="ORF">EJ03DRAFT_388137</name>
</gene>
<dbReference type="GO" id="GO:0005686">
    <property type="term" value="C:U2 snRNP"/>
    <property type="evidence" value="ECO:0007669"/>
    <property type="project" value="TreeGrafter"/>
</dbReference>
<evidence type="ECO:0000256" key="7">
    <source>
        <dbReference type="SAM" id="MobiDB-lite"/>
    </source>
</evidence>
<dbReference type="Gene3D" id="3.30.70.330">
    <property type="match status" value="2"/>
</dbReference>
<feature type="domain" description="RRM" evidence="8">
    <location>
        <begin position="112"/>
        <end position="191"/>
    </location>
</feature>
<evidence type="ECO:0000256" key="5">
    <source>
        <dbReference type="ARBA" id="ARBA00023187"/>
    </source>
</evidence>
<dbReference type="InterPro" id="IPR035979">
    <property type="entry name" value="RBD_domain_sf"/>
</dbReference>
<evidence type="ECO:0000256" key="2">
    <source>
        <dbReference type="ARBA" id="ARBA00022664"/>
    </source>
</evidence>
<dbReference type="PANTHER" id="PTHR15608:SF0">
    <property type="entry name" value="HIV TAT-SPECIFIC FACTOR 1"/>
    <property type="match status" value="1"/>
</dbReference>
<dbReference type="Proteomes" id="UP000799436">
    <property type="component" value="Unassembled WGS sequence"/>
</dbReference>
<dbReference type="OrthoDB" id="10258585at2759"/>
<dbReference type="PANTHER" id="PTHR15608">
    <property type="entry name" value="SPLICING FACTOR U2AF-ASSOCIATED PROTEIN 2"/>
    <property type="match status" value="1"/>
</dbReference>
<dbReference type="EMBL" id="ML995818">
    <property type="protein sequence ID" value="KAF2771711.1"/>
    <property type="molecule type" value="Genomic_DNA"/>
</dbReference>
<proteinExistence type="inferred from homology"/>
<dbReference type="InterPro" id="IPR000504">
    <property type="entry name" value="RRM_dom"/>
</dbReference>
<organism evidence="9 10">
    <name type="scientific">Teratosphaeria nubilosa</name>
    <dbReference type="NCBI Taxonomy" id="161662"/>
    <lineage>
        <taxon>Eukaryota</taxon>
        <taxon>Fungi</taxon>
        <taxon>Dikarya</taxon>
        <taxon>Ascomycota</taxon>
        <taxon>Pezizomycotina</taxon>
        <taxon>Dothideomycetes</taxon>
        <taxon>Dothideomycetidae</taxon>
        <taxon>Mycosphaerellales</taxon>
        <taxon>Teratosphaeriaceae</taxon>
        <taxon>Teratosphaeria</taxon>
    </lineage>
</organism>
<evidence type="ECO:0000313" key="9">
    <source>
        <dbReference type="EMBL" id="KAF2771711.1"/>
    </source>
</evidence>
<keyword evidence="4 6" id="KW-0694">RNA-binding</keyword>
<dbReference type="InterPro" id="IPR012677">
    <property type="entry name" value="Nucleotide-bd_a/b_plait_sf"/>
</dbReference>
<feature type="region of interest" description="Disordered" evidence="7">
    <location>
        <begin position="1"/>
        <end position="25"/>
    </location>
</feature>
<dbReference type="CDD" id="cd12285">
    <property type="entry name" value="RRM3_RBM39_like"/>
    <property type="match status" value="1"/>
</dbReference>
<dbReference type="GO" id="GO:0000398">
    <property type="term" value="P:mRNA splicing, via spliceosome"/>
    <property type="evidence" value="ECO:0007669"/>
    <property type="project" value="UniProtKB-ARBA"/>
</dbReference>
<dbReference type="GO" id="GO:0005684">
    <property type="term" value="C:U2-type spliceosomal complex"/>
    <property type="evidence" value="ECO:0007669"/>
    <property type="project" value="TreeGrafter"/>
</dbReference>
<comment type="similarity">
    <text evidence="1">Belongs to the HTATSF1 family.</text>
</comment>
<protein>
    <recommendedName>
        <fullName evidence="8">RRM domain-containing protein</fullName>
    </recommendedName>
</protein>
<dbReference type="AlphaFoldDB" id="A0A6G1LFI9"/>
<accession>A0A6G1LFI9</accession>
<evidence type="ECO:0000256" key="1">
    <source>
        <dbReference type="ARBA" id="ARBA00007747"/>
    </source>
</evidence>
<feature type="region of interest" description="Disordered" evidence="7">
    <location>
        <begin position="203"/>
        <end position="238"/>
    </location>
</feature>
<dbReference type="PROSITE" id="PS50102">
    <property type="entry name" value="RRM"/>
    <property type="match status" value="1"/>
</dbReference>
<dbReference type="InterPro" id="IPR034393">
    <property type="entry name" value="TatSF1-like"/>
</dbReference>